<dbReference type="InterPro" id="IPR007008">
    <property type="entry name" value="Poxvirus_A6"/>
</dbReference>
<comment type="subcellular location">
    <subcellularLocation>
        <location evidence="1">Virion</location>
    </subcellularLocation>
</comment>
<dbReference type="GeneID" id="22647480"/>
<dbReference type="KEGG" id="vg:22647480"/>
<dbReference type="GO" id="GO:0044423">
    <property type="term" value="C:virion component"/>
    <property type="evidence" value="ECO:0007669"/>
    <property type="project" value="UniProtKB-KW"/>
</dbReference>
<protein>
    <recommendedName>
        <fullName evidence="5">Virion morphogenesis core protein</fullName>
    </recommendedName>
</protein>
<organism evidence="3 4">
    <name type="scientific">Parapoxvirus red deer/HL953</name>
    <dbReference type="NCBI Taxonomy" id="1579460"/>
    <lineage>
        <taxon>Viruses</taxon>
        <taxon>Varidnaviria</taxon>
        <taxon>Bamfordvirae</taxon>
        <taxon>Nucleocytoviricota</taxon>
        <taxon>Pokkesviricetes</taxon>
        <taxon>Chitovirales</taxon>
        <taxon>Poxviridae</taxon>
        <taxon>Chordopoxvirinae</taxon>
        <taxon>Parapoxvirus</taxon>
        <taxon>Parapoxvirus reddeerpox</taxon>
        <taxon>Red deerpox virus</taxon>
    </lineage>
</organism>
<reference evidence="3 4" key="1">
    <citation type="submission" date="2014-09" db="EMBL/GenBank/DDBJ databases">
        <title>Parapoxvirus (PPV) of red deer reveals sub-clinical infection and confirms a unique species.</title>
        <authorList>
            <person name="Friederichs S."/>
            <person name="Stefan K."/>
            <person name="Helmut B."/>
            <person name="Heike L."/>
            <person name="Mathias B."/>
        </authorList>
    </citation>
    <scope>NUCLEOTIDE SEQUENCE [LARGE SCALE GENOMIC DNA]</scope>
    <source>
        <strain evidence="3">HL953</strain>
    </source>
</reference>
<evidence type="ECO:0000256" key="1">
    <source>
        <dbReference type="ARBA" id="ARBA00004328"/>
    </source>
</evidence>
<dbReference type="RefSeq" id="YP_009112821.1">
    <property type="nucleotide sequence ID" value="NC_025963.1"/>
</dbReference>
<sequence length="390" mass="43541">MDRLRVCYSRFYEISREHLARCTGLCVDCMDFETDVDTLVALVPMLESSVCAISPEMSDADVLALMKHCSYQALSFWFLKSGAVVKSVYNSIRDEAEQREFLAVFREVLLAAQTIVSLNAMYKNIRSDTEEIVDDSKKIMEIVAQIRAANGANAIMKVLQAHYSFLVKCLNKVFSDENYVLKLVAVFDNSLLTDKQKLKEYRDLLLVSAESAAHGIQCVSDIDVSSVSIEGDRAKYLQFIKKVTSGMIVFQNKSLRPVKFATAVCKIYVVLYNEFKTNAAIAALIRDVIESLRAKLAPQDLRSAGIKNVQTLVRYVANHRALYRDLLAGEYSTHEGSLVDIVQAVIDANGITYCGDGLQFRALVEAVKEKVAEATAAQNQEQRQRPPSAE</sequence>
<keyword evidence="2" id="KW-0946">Virion</keyword>
<proteinExistence type="predicted"/>
<evidence type="ECO:0008006" key="5">
    <source>
        <dbReference type="Google" id="ProtNLM"/>
    </source>
</evidence>
<keyword evidence="4" id="KW-1185">Reference proteome</keyword>
<evidence type="ECO:0000256" key="2">
    <source>
        <dbReference type="ARBA" id="ARBA00022844"/>
    </source>
</evidence>
<dbReference type="EMBL" id="KM502564">
    <property type="protein sequence ID" value="AIZ77333.1"/>
    <property type="molecule type" value="Genomic_DNA"/>
</dbReference>
<dbReference type="Pfam" id="PF04924">
    <property type="entry name" value="Pox_A6"/>
    <property type="match status" value="1"/>
</dbReference>
<dbReference type="OrthoDB" id="3707at10239"/>
<dbReference type="Proteomes" id="UP000107385">
    <property type="component" value="Segment"/>
</dbReference>
<evidence type="ECO:0000313" key="3">
    <source>
        <dbReference type="EMBL" id="AIZ77333.1"/>
    </source>
</evidence>
<accession>A0A0A7MAA0</accession>
<name>A0A0A7MAA0_9POXV</name>
<evidence type="ECO:0000313" key="4">
    <source>
        <dbReference type="Proteomes" id="UP000107385"/>
    </source>
</evidence>